<protein>
    <recommendedName>
        <fullName evidence="4">DUF5666 domain-containing protein</fullName>
    </recommendedName>
</protein>
<accession>A0A2S7SWM5</accession>
<sequence length="163" mass="18340">MVRFLLLCLFFFLTALTAIAQPGYVQPGSSSDTGFVKGDTIRARTARHHTEDTATQLRVQLGYIDVDSATVQQIMDNMAVGIRVVRFGNYKVVRFTVSIMSPGRDFVPGKFINRSRPRYSDFDGWYKLSFIRPGDKLIIDASVQRDGADYKLGIRGPSIRVVR</sequence>
<proteinExistence type="predicted"/>
<reference evidence="2 3" key="1">
    <citation type="submission" date="2018-01" db="EMBL/GenBank/DDBJ databases">
        <title>A novel member of the phylum Bacteroidetes isolated from glacier ice.</title>
        <authorList>
            <person name="Liu Q."/>
            <person name="Xin Y.-H."/>
        </authorList>
    </citation>
    <scope>NUCLEOTIDE SEQUENCE [LARGE SCALE GENOMIC DNA]</scope>
    <source>
        <strain evidence="2 3">RB1R16</strain>
    </source>
</reference>
<evidence type="ECO:0000313" key="3">
    <source>
        <dbReference type="Proteomes" id="UP000239872"/>
    </source>
</evidence>
<organism evidence="2 3">
    <name type="scientific">Flavipsychrobacter stenotrophus</name>
    <dbReference type="NCBI Taxonomy" id="2077091"/>
    <lineage>
        <taxon>Bacteria</taxon>
        <taxon>Pseudomonadati</taxon>
        <taxon>Bacteroidota</taxon>
        <taxon>Chitinophagia</taxon>
        <taxon>Chitinophagales</taxon>
        <taxon>Chitinophagaceae</taxon>
        <taxon>Flavipsychrobacter</taxon>
    </lineage>
</organism>
<keyword evidence="3" id="KW-1185">Reference proteome</keyword>
<dbReference type="Proteomes" id="UP000239872">
    <property type="component" value="Unassembled WGS sequence"/>
</dbReference>
<gene>
    <name evidence="2" type="ORF">CJD36_013225</name>
</gene>
<evidence type="ECO:0008006" key="4">
    <source>
        <dbReference type="Google" id="ProtNLM"/>
    </source>
</evidence>
<name>A0A2S7SWM5_9BACT</name>
<feature type="signal peptide" evidence="1">
    <location>
        <begin position="1"/>
        <end position="20"/>
    </location>
</feature>
<keyword evidence="1" id="KW-0732">Signal</keyword>
<dbReference type="RefSeq" id="WP_105039653.1">
    <property type="nucleotide sequence ID" value="NZ_PPSL01000003.1"/>
</dbReference>
<evidence type="ECO:0000313" key="2">
    <source>
        <dbReference type="EMBL" id="PQJ10926.1"/>
    </source>
</evidence>
<dbReference type="EMBL" id="PPSL01000003">
    <property type="protein sequence ID" value="PQJ10926.1"/>
    <property type="molecule type" value="Genomic_DNA"/>
</dbReference>
<comment type="caution">
    <text evidence="2">The sequence shown here is derived from an EMBL/GenBank/DDBJ whole genome shotgun (WGS) entry which is preliminary data.</text>
</comment>
<feature type="chain" id="PRO_5015398978" description="DUF5666 domain-containing protein" evidence="1">
    <location>
        <begin position="21"/>
        <end position="163"/>
    </location>
</feature>
<evidence type="ECO:0000256" key="1">
    <source>
        <dbReference type="SAM" id="SignalP"/>
    </source>
</evidence>
<dbReference type="AlphaFoldDB" id="A0A2S7SWM5"/>